<dbReference type="Gene3D" id="3.40.50.300">
    <property type="entry name" value="P-loop containing nucleotide triphosphate hydrolases"/>
    <property type="match status" value="1"/>
</dbReference>
<dbReference type="PANTHER" id="PTHR30580">
    <property type="entry name" value="PRIMOSOMAL PROTEIN N"/>
    <property type="match status" value="1"/>
</dbReference>
<keyword evidence="9" id="KW-0472">Membrane</keyword>
<dbReference type="HAMAP" id="MF_00983">
    <property type="entry name" value="PriA"/>
    <property type="match status" value="1"/>
</dbReference>
<dbReference type="GO" id="GO:0003677">
    <property type="term" value="F:DNA binding"/>
    <property type="evidence" value="ECO:0007669"/>
    <property type="project" value="UniProtKB-UniRule"/>
</dbReference>
<dbReference type="SUPFAM" id="SSF52540">
    <property type="entry name" value="P-loop containing nucleoside triphosphate hydrolases"/>
    <property type="match status" value="1"/>
</dbReference>
<feature type="binding site" evidence="8">
    <location>
        <position position="374"/>
    </location>
    <ligand>
        <name>Zn(2+)</name>
        <dbReference type="ChEBI" id="CHEBI:29105"/>
        <label>1</label>
    </ligand>
</feature>
<feature type="binding site" evidence="8">
    <location>
        <position position="371"/>
    </location>
    <ligand>
        <name>Zn(2+)</name>
        <dbReference type="ChEBI" id="CHEBI:29105"/>
        <label>1</label>
    </ligand>
</feature>
<dbReference type="InterPro" id="IPR027417">
    <property type="entry name" value="P-loop_NTPase"/>
</dbReference>
<evidence type="ECO:0000256" key="4">
    <source>
        <dbReference type="ARBA" id="ARBA00022741"/>
    </source>
</evidence>
<feature type="binding site" evidence="8">
    <location>
        <position position="414"/>
    </location>
    <ligand>
        <name>Zn(2+)</name>
        <dbReference type="ChEBI" id="CHEBI:29105"/>
        <label>1</label>
    </ligand>
</feature>
<dbReference type="GO" id="GO:0006302">
    <property type="term" value="P:double-strand break repair"/>
    <property type="evidence" value="ECO:0007669"/>
    <property type="project" value="InterPro"/>
</dbReference>
<dbReference type="InterPro" id="IPR005259">
    <property type="entry name" value="PriA"/>
</dbReference>
<comment type="function">
    <text evidence="8">Initiates the restart of stalled replication forks, which reloads the replicative helicase on sites other than the origin of replication. Recognizes and binds to abandoned replication forks and remodels them to uncover a helicase loading site. Promotes assembly of the primosome at these replication forks.</text>
</comment>
<dbReference type="Proteomes" id="UP000066321">
    <property type="component" value="Chromosome"/>
</dbReference>
<feature type="transmembrane region" description="Helical" evidence="9">
    <location>
        <begin position="15"/>
        <end position="34"/>
    </location>
</feature>
<sequence length="665" mass="79015">MMIVDVVLPFPIKTYFSYILPYSIAPVVGVRVIVPFRSKDVVGIIIAYNQKKNLNNVNFKFVKYVIDYEPILNMSLLNLLIWLSKYYYYPIGSIFLIVFPNIFKSKNIVKNNHKIYPIDNINSFNLFKINKTFVLNKNILFKINLILTNKSFSSWLISEINLFIKIKFYLGLFKKILEKNLQILIIVPYIKDAYKILFFLKKYLNVSMSIAYTHINNKICFDIWMKTKNGQNFILIGTKKSVFFPFLKLGLIVLFEEHNLIYKNINQFKCNIRDIAIFRAFKENIPIILDSSTPSLKTLYNIIHKKIFWINFNQIYTSVLLKNKIINLKKEKIRTHLSDSLINEIFKNIKKNFSVLLIFNPSNFVFLGLMCNYCHWIPRCHICHDYYEVNTYNDIMFCRSCLIYHKKLLLCNICNMPSLTTFNFGVKKIKKNIKKIFPNIPLLFLISLKNIKIKKLNLNIDNFSISHSGIIVTTDKIVQNYFFPNVRLIGLVNIDHYFCSFNFNNTENFSQFYFNLVNLIQKKSKFFNILIQTSIPNNEHLINICSKKYFFYARNILITRKKFLLPPWNIQVILYCQSTSVQKSFTFLKFIYIFLKKKSKKDNILLWFVGPDPVFVRSKKKFFYKLLIQCSSRIYLQKILRIALDLSKYFSIFNNVKWFLNFDVN</sequence>
<feature type="transmembrane region" description="Helical" evidence="9">
    <location>
        <begin position="86"/>
        <end position="103"/>
    </location>
</feature>
<evidence type="ECO:0000256" key="8">
    <source>
        <dbReference type="HAMAP-Rule" id="MF_00983"/>
    </source>
</evidence>
<keyword evidence="6 8" id="KW-0067">ATP-binding</keyword>
<keyword evidence="1 8" id="KW-0639">Primosome</keyword>
<dbReference type="OrthoDB" id="9759544at2"/>
<evidence type="ECO:0000256" key="3">
    <source>
        <dbReference type="ARBA" id="ARBA00022723"/>
    </source>
</evidence>
<dbReference type="AlphaFoldDB" id="A0A0M5JQW5"/>
<comment type="subunit">
    <text evidence="8">Component of the replication restart primosome.</text>
</comment>
<feature type="binding site" evidence="8">
    <location>
        <position position="411"/>
    </location>
    <ligand>
        <name>Zn(2+)</name>
        <dbReference type="ChEBI" id="CHEBI:29105"/>
        <label>1</label>
    </ligand>
</feature>
<dbReference type="STRING" id="1265350.IX46_00620"/>
<keyword evidence="2 8" id="KW-0235">DNA replication</keyword>
<dbReference type="PANTHER" id="PTHR30580:SF0">
    <property type="entry name" value="PRIMOSOMAL PROTEIN N"/>
    <property type="match status" value="1"/>
</dbReference>
<reference evidence="11 12" key="1">
    <citation type="journal article" date="2015" name="J Genomics">
        <title>Whole Genome Sequence of the Soybean Aphid Endosymbiont Buchnera aphidicola and Genetic Differentiation among Biotype-Specific Strains.</title>
        <authorList>
            <person name="Cassone B.J."/>
            <person name="Wenger J.A."/>
            <person name="Michel A.P."/>
        </authorList>
    </citation>
    <scope>NUCLEOTIDE SEQUENCE [LARGE SCALE GENOMIC DNA]</scope>
    <source>
        <strain evidence="11 12">BAg</strain>
    </source>
</reference>
<keyword evidence="5 8" id="KW-0862">Zinc</keyword>
<keyword evidence="3 8" id="KW-0479">Metal-binding</keyword>
<accession>A0A0M5JQW5</accession>
<dbReference type="Pfam" id="PF17764">
    <property type="entry name" value="PriA_3primeBD"/>
    <property type="match status" value="1"/>
</dbReference>
<evidence type="ECO:0000256" key="1">
    <source>
        <dbReference type="ARBA" id="ARBA00022515"/>
    </source>
</evidence>
<comment type="similarity">
    <text evidence="8">Belongs to the helicase family. PriA subfamily.</text>
</comment>
<evidence type="ECO:0000313" key="11">
    <source>
        <dbReference type="EMBL" id="ALD15083.1"/>
    </source>
</evidence>
<dbReference type="GO" id="GO:0008270">
    <property type="term" value="F:zinc ion binding"/>
    <property type="evidence" value="ECO:0007669"/>
    <property type="project" value="UniProtKB-UniRule"/>
</dbReference>
<organism evidence="11 12">
    <name type="scientific">Buchnera aphidicola</name>
    <name type="common">Aphis glycines</name>
    <dbReference type="NCBI Taxonomy" id="1265350"/>
    <lineage>
        <taxon>Bacteria</taxon>
        <taxon>Pseudomonadati</taxon>
        <taxon>Pseudomonadota</taxon>
        <taxon>Gammaproteobacteria</taxon>
        <taxon>Enterobacterales</taxon>
        <taxon>Erwiniaceae</taxon>
        <taxon>Buchnera</taxon>
    </lineage>
</organism>
<dbReference type="GO" id="GO:0006310">
    <property type="term" value="P:DNA recombination"/>
    <property type="evidence" value="ECO:0007669"/>
    <property type="project" value="InterPro"/>
</dbReference>
<evidence type="ECO:0000256" key="7">
    <source>
        <dbReference type="ARBA" id="ARBA00023125"/>
    </source>
</evidence>
<dbReference type="NCBIfam" id="TIGR00595">
    <property type="entry name" value="priA"/>
    <property type="match status" value="1"/>
</dbReference>
<dbReference type="GO" id="GO:0006269">
    <property type="term" value="P:DNA replication, synthesis of primer"/>
    <property type="evidence" value="ECO:0007669"/>
    <property type="project" value="UniProtKB-KW"/>
</dbReference>
<dbReference type="GO" id="GO:0043138">
    <property type="term" value="F:3'-5' DNA helicase activity"/>
    <property type="evidence" value="ECO:0007669"/>
    <property type="project" value="TreeGrafter"/>
</dbReference>
<dbReference type="GO" id="GO:0006270">
    <property type="term" value="P:DNA replication initiation"/>
    <property type="evidence" value="ECO:0007669"/>
    <property type="project" value="TreeGrafter"/>
</dbReference>
<dbReference type="KEGG" id="baph:IX46_00620"/>
<keyword evidence="9" id="KW-1133">Transmembrane helix</keyword>
<dbReference type="InterPro" id="IPR041222">
    <property type="entry name" value="PriA_3primeBD"/>
</dbReference>
<dbReference type="PATRIC" id="fig|1265350.3.peg.113"/>
<evidence type="ECO:0000256" key="5">
    <source>
        <dbReference type="ARBA" id="ARBA00022833"/>
    </source>
</evidence>
<name>A0A0M5JQW5_9GAMM</name>
<dbReference type="GO" id="GO:0005524">
    <property type="term" value="F:ATP binding"/>
    <property type="evidence" value="ECO:0007669"/>
    <property type="project" value="UniProtKB-UniRule"/>
</dbReference>
<keyword evidence="9" id="KW-0812">Transmembrane</keyword>
<dbReference type="GO" id="GO:1990077">
    <property type="term" value="C:primosome complex"/>
    <property type="evidence" value="ECO:0007669"/>
    <property type="project" value="UniProtKB-UniRule"/>
</dbReference>
<comment type="cofactor">
    <cofactor evidence="8">
        <name>Zn(2+)</name>
        <dbReference type="ChEBI" id="CHEBI:29105"/>
    </cofactor>
    <text evidence="8">Binds 2 zinc ions per subunit.</text>
</comment>
<protein>
    <recommendedName>
        <fullName evidence="8">Probable replication restart protein PriA</fullName>
    </recommendedName>
    <alternativeName>
        <fullName evidence="8">Putative ATP-dependent DNA helicase PriA</fullName>
    </alternativeName>
</protein>
<gene>
    <name evidence="8" type="primary">priA</name>
    <name evidence="11" type="ORF">IX46_00620</name>
</gene>
<keyword evidence="4 8" id="KW-0547">Nucleotide-binding</keyword>
<feature type="domain" description="Primosomal protein N' 3' DNA-binding" evidence="10">
    <location>
        <begin position="5"/>
        <end position="100"/>
    </location>
</feature>
<evidence type="ECO:0000256" key="9">
    <source>
        <dbReference type="SAM" id="Phobius"/>
    </source>
</evidence>
<evidence type="ECO:0000259" key="10">
    <source>
        <dbReference type="Pfam" id="PF17764"/>
    </source>
</evidence>
<dbReference type="Gene3D" id="3.40.1440.60">
    <property type="entry name" value="PriA, 3(prime) DNA-binding domain"/>
    <property type="match status" value="1"/>
</dbReference>
<feature type="binding site" evidence="8">
    <location>
        <position position="401"/>
    </location>
    <ligand>
        <name>Zn(2+)</name>
        <dbReference type="ChEBI" id="CHEBI:29105"/>
        <label>2</label>
    </ligand>
</feature>
<proteinExistence type="inferred from homology"/>
<keyword evidence="7 8" id="KW-0238">DNA-binding</keyword>
<feature type="binding site" evidence="8">
    <location>
        <position position="383"/>
    </location>
    <ligand>
        <name>Zn(2+)</name>
        <dbReference type="ChEBI" id="CHEBI:29105"/>
        <label>2</label>
    </ligand>
</feature>
<evidence type="ECO:0000256" key="2">
    <source>
        <dbReference type="ARBA" id="ARBA00022705"/>
    </source>
</evidence>
<comment type="caution">
    <text evidence="8">As this protein does not have any detectable helicase domains, it probably does not have helicase activity.</text>
</comment>
<evidence type="ECO:0000313" key="12">
    <source>
        <dbReference type="Proteomes" id="UP000066321"/>
    </source>
</evidence>
<dbReference type="EMBL" id="CP009253">
    <property type="protein sequence ID" value="ALD15083.1"/>
    <property type="molecule type" value="Genomic_DNA"/>
</dbReference>
<feature type="binding site" evidence="8">
    <location>
        <position position="398"/>
    </location>
    <ligand>
        <name>Zn(2+)</name>
        <dbReference type="ChEBI" id="CHEBI:29105"/>
        <label>2</label>
    </ligand>
</feature>
<evidence type="ECO:0000256" key="6">
    <source>
        <dbReference type="ARBA" id="ARBA00022840"/>
    </source>
</evidence>
<feature type="binding site" evidence="8">
    <location>
        <position position="380"/>
    </location>
    <ligand>
        <name>Zn(2+)</name>
        <dbReference type="ChEBI" id="CHEBI:29105"/>
        <label>2</label>
    </ligand>
</feature>
<dbReference type="InterPro" id="IPR042115">
    <property type="entry name" value="PriA_3primeBD_sf"/>
</dbReference>